<feature type="transmembrane region" description="Helical" evidence="1">
    <location>
        <begin position="147"/>
        <end position="173"/>
    </location>
</feature>
<dbReference type="NCBIfam" id="NF038403">
    <property type="entry name" value="perm_prefix_1"/>
    <property type="match status" value="1"/>
</dbReference>
<protein>
    <submittedName>
        <fullName evidence="2">Permease prefix domain 1-containing protein</fullName>
    </submittedName>
</protein>
<feature type="transmembrane region" description="Helical" evidence="1">
    <location>
        <begin position="284"/>
        <end position="306"/>
    </location>
</feature>
<evidence type="ECO:0000313" key="2">
    <source>
        <dbReference type="EMBL" id="MCC9296279.1"/>
    </source>
</evidence>
<dbReference type="EMBL" id="JAJJPB010000027">
    <property type="protein sequence ID" value="MCC9296279.1"/>
    <property type="molecule type" value="Genomic_DNA"/>
</dbReference>
<organism evidence="2 3">
    <name type="scientific">Clostridium aromativorans</name>
    <dbReference type="NCBI Taxonomy" id="2836848"/>
    <lineage>
        <taxon>Bacteria</taxon>
        <taxon>Bacillati</taxon>
        <taxon>Bacillota</taxon>
        <taxon>Clostridia</taxon>
        <taxon>Eubacteriales</taxon>
        <taxon>Clostridiaceae</taxon>
        <taxon>Clostridium</taxon>
    </lineage>
</organism>
<keyword evidence="1" id="KW-0472">Membrane</keyword>
<accession>A0ABS8NAV5</accession>
<proteinExistence type="predicted"/>
<evidence type="ECO:0000256" key="1">
    <source>
        <dbReference type="SAM" id="Phobius"/>
    </source>
</evidence>
<feature type="transmembrane region" description="Helical" evidence="1">
    <location>
        <begin position="89"/>
        <end position="110"/>
    </location>
</feature>
<dbReference type="InterPro" id="IPR047928">
    <property type="entry name" value="Perm_prefix_1"/>
</dbReference>
<dbReference type="Proteomes" id="UP001165422">
    <property type="component" value="Unassembled WGS sequence"/>
</dbReference>
<gene>
    <name evidence="2" type="ORF">LN736_15595</name>
</gene>
<dbReference type="RefSeq" id="WP_229981938.1">
    <property type="nucleotide sequence ID" value="NZ_JAJJPB010000027.1"/>
</dbReference>
<comment type="caution">
    <text evidence="2">The sequence shown here is derived from an EMBL/GenBank/DDBJ whole genome shotgun (WGS) entry which is preliminary data.</text>
</comment>
<feature type="transmembrane region" description="Helical" evidence="1">
    <location>
        <begin position="230"/>
        <end position="249"/>
    </location>
</feature>
<keyword evidence="3" id="KW-1185">Reference proteome</keyword>
<keyword evidence="1" id="KW-0812">Transmembrane</keyword>
<reference evidence="2" key="1">
    <citation type="submission" date="2021-11" db="EMBL/GenBank/DDBJ databases">
        <authorList>
            <person name="Qingchun L."/>
            <person name="Dong Z."/>
            <person name="Zongwei Q."/>
            <person name="Jia Z."/>
            <person name="Duotao L."/>
        </authorList>
    </citation>
    <scope>NUCLEOTIDE SEQUENCE</scope>
    <source>
        <strain evidence="2">WLY-B-L2</strain>
    </source>
</reference>
<name>A0ABS8NAV5_9CLOT</name>
<evidence type="ECO:0000313" key="3">
    <source>
        <dbReference type="Proteomes" id="UP001165422"/>
    </source>
</evidence>
<sequence length="314" mass="36568">MLDFKQFVEDIIDKRGINENDSLELKDEILSHLSLLKDEYLEKGYNEEEAIKLSIKNFGNSNLIGNNLKSNLPSKNKYYKFNFKNMIKLICNMILLYLILVFFFACIISKNINSKYFSIVIPFILTIFSFLYINIKINNTKSAIKSIIICNISSFIIIKLLSTFILFIAVVLFGSPFNRSLLWSLFSYLIIHIFISFMPFVTFTISSIIFTKLSNKIIFSKIRNIYETKLTSVLFFFLSIVLLISFYMLPNSNLILKGILMNLTNSKIIQFHKNILYLVVNENILIPNIGLIFLLFLLIKLFMLIYKKGIKSIF</sequence>
<feature type="transmembrane region" description="Helical" evidence="1">
    <location>
        <begin position="116"/>
        <end position="135"/>
    </location>
</feature>
<feature type="transmembrane region" description="Helical" evidence="1">
    <location>
        <begin position="185"/>
        <end position="210"/>
    </location>
</feature>
<keyword evidence="1" id="KW-1133">Transmembrane helix</keyword>